<evidence type="ECO:0000313" key="4">
    <source>
        <dbReference type="Proteomes" id="UP000019335"/>
    </source>
</evidence>
<dbReference type="InterPro" id="IPR003439">
    <property type="entry name" value="ABC_transporter-like_ATP-bd"/>
</dbReference>
<comment type="caution">
    <text evidence="3">The sequence shown here is derived from an EMBL/GenBank/DDBJ whole genome shotgun (WGS) entry which is preliminary data.</text>
</comment>
<keyword evidence="4" id="KW-1185">Reference proteome</keyword>
<dbReference type="GO" id="GO:0005524">
    <property type="term" value="F:ATP binding"/>
    <property type="evidence" value="ECO:0007669"/>
    <property type="project" value="InterPro"/>
</dbReference>
<dbReference type="GO" id="GO:0016887">
    <property type="term" value="F:ATP hydrolysis activity"/>
    <property type="evidence" value="ECO:0007669"/>
    <property type="project" value="InterPro"/>
</dbReference>
<dbReference type="InterPro" id="IPR039421">
    <property type="entry name" value="Type_1_exporter"/>
</dbReference>
<keyword evidence="1" id="KW-0732">Signal</keyword>
<feature type="domain" description="ABC transporter" evidence="2">
    <location>
        <begin position="61"/>
        <end position="183"/>
    </location>
</feature>
<gene>
    <name evidence="3" type="ORF">Naga_102253g1</name>
</gene>
<feature type="non-terminal residue" evidence="3">
    <location>
        <position position="1"/>
    </location>
</feature>
<feature type="signal peptide" evidence="1">
    <location>
        <begin position="1"/>
        <end position="20"/>
    </location>
</feature>
<dbReference type="PANTHER" id="PTHR24221:SF547">
    <property type="entry name" value="ABC TRANSPORTER B FAMILY MEMBER 27"/>
    <property type="match status" value="1"/>
</dbReference>
<dbReference type="Gene3D" id="3.40.50.300">
    <property type="entry name" value="P-loop containing nucleotide triphosphate hydrolases"/>
    <property type="match status" value="1"/>
</dbReference>
<dbReference type="EMBL" id="AZIL01003469">
    <property type="protein sequence ID" value="EWM20024.1"/>
    <property type="molecule type" value="Genomic_DNA"/>
</dbReference>
<reference evidence="3 4" key="1">
    <citation type="journal article" date="2014" name="Mol. Plant">
        <title>Chromosome Scale Genome Assembly and Transcriptome Profiling of Nannochloropsis gaditana in Nitrogen Depletion.</title>
        <authorList>
            <person name="Corteggiani Carpinelli E."/>
            <person name="Telatin A."/>
            <person name="Vitulo N."/>
            <person name="Forcato C."/>
            <person name="D'Angelo M."/>
            <person name="Schiavon R."/>
            <person name="Vezzi A."/>
            <person name="Giacometti G.M."/>
            <person name="Morosinotto T."/>
            <person name="Valle G."/>
        </authorList>
    </citation>
    <scope>NUCLEOTIDE SEQUENCE [LARGE SCALE GENOMIC DNA]</scope>
    <source>
        <strain evidence="3 4">B-31</strain>
    </source>
</reference>
<feature type="chain" id="PRO_5004903544" evidence="1">
    <location>
        <begin position="21"/>
        <end position="185"/>
    </location>
</feature>
<feature type="non-terminal residue" evidence="3">
    <location>
        <position position="185"/>
    </location>
</feature>
<dbReference type="Proteomes" id="UP000019335">
    <property type="component" value="Unassembled WGS sequence"/>
</dbReference>
<dbReference type="PANTHER" id="PTHR24221">
    <property type="entry name" value="ATP-BINDING CASSETTE SUB-FAMILY B"/>
    <property type="match status" value="1"/>
</dbReference>
<dbReference type="GO" id="GO:0042626">
    <property type="term" value="F:ATPase-coupled transmembrane transporter activity"/>
    <property type="evidence" value="ECO:0007669"/>
    <property type="project" value="TreeGrafter"/>
</dbReference>
<dbReference type="AlphaFoldDB" id="W7TGG1"/>
<accession>W7TGG1</accession>
<evidence type="ECO:0000313" key="3">
    <source>
        <dbReference type="EMBL" id="EWM20024.1"/>
    </source>
</evidence>
<proteinExistence type="predicted"/>
<dbReference type="SUPFAM" id="SSF52540">
    <property type="entry name" value="P-loop containing nucleoside triphosphate hydrolases"/>
    <property type="match status" value="1"/>
</dbReference>
<name>W7TGG1_9STRA</name>
<sequence length="185" mass="20035">SLSTLSFSCLFLSFLPPSFVFPCVPLCHPCYLSSTSSLLFPSLPPSLPPSLLPPFLCLPSQIDGKDIRDYDLTWLRRQCAVVSQEPVLFAGSVKENICYGLLAAQSDPSFSTSSSLPPSGPLSFPSMAEIEEVARQANCHDFISAFPEGYETLVGERGVRLSGGQKQRVAIARALLVNPKVFLPP</sequence>
<dbReference type="Pfam" id="PF00005">
    <property type="entry name" value="ABC_tran"/>
    <property type="match status" value="1"/>
</dbReference>
<evidence type="ECO:0000259" key="2">
    <source>
        <dbReference type="Pfam" id="PF00005"/>
    </source>
</evidence>
<protein>
    <submittedName>
        <fullName evidence="3">Egg permeability glycoprotein</fullName>
    </submittedName>
</protein>
<evidence type="ECO:0000256" key="1">
    <source>
        <dbReference type="SAM" id="SignalP"/>
    </source>
</evidence>
<dbReference type="InterPro" id="IPR027417">
    <property type="entry name" value="P-loop_NTPase"/>
</dbReference>
<organism evidence="3 4">
    <name type="scientific">Nannochloropsis gaditana</name>
    <dbReference type="NCBI Taxonomy" id="72520"/>
    <lineage>
        <taxon>Eukaryota</taxon>
        <taxon>Sar</taxon>
        <taxon>Stramenopiles</taxon>
        <taxon>Ochrophyta</taxon>
        <taxon>Eustigmatophyceae</taxon>
        <taxon>Eustigmatales</taxon>
        <taxon>Monodopsidaceae</taxon>
        <taxon>Nannochloropsis</taxon>
    </lineage>
</organism>
<dbReference type="OrthoDB" id="6500128at2759"/>
<dbReference type="GO" id="GO:0016020">
    <property type="term" value="C:membrane"/>
    <property type="evidence" value="ECO:0007669"/>
    <property type="project" value="TreeGrafter"/>
</dbReference>